<keyword evidence="5 9" id="KW-0418">Kinase</keyword>
<keyword evidence="6" id="KW-0067">ATP-binding</keyword>
<keyword evidence="3" id="KW-0808">Transferase</keyword>
<dbReference type="SUPFAM" id="SSF56112">
    <property type="entry name" value="Protein kinase-like (PK-like)"/>
    <property type="match status" value="1"/>
</dbReference>
<evidence type="ECO:0000313" key="10">
    <source>
        <dbReference type="Proteomes" id="UP000501240"/>
    </source>
</evidence>
<keyword evidence="2 9" id="KW-0723">Serine/threonine-protein kinase</keyword>
<dbReference type="EMBL" id="CP053892">
    <property type="protein sequence ID" value="QKG23004.1"/>
    <property type="molecule type" value="Genomic_DNA"/>
</dbReference>
<dbReference type="PROSITE" id="PS50011">
    <property type="entry name" value="PROTEIN_KINASE_DOM"/>
    <property type="match status" value="1"/>
</dbReference>
<evidence type="ECO:0000256" key="4">
    <source>
        <dbReference type="ARBA" id="ARBA00022741"/>
    </source>
</evidence>
<name>A0A7D4A0X2_ACTVE</name>
<accession>A0A7D4A0X2</accession>
<dbReference type="InterPro" id="IPR000719">
    <property type="entry name" value="Prot_kinase_dom"/>
</dbReference>
<evidence type="ECO:0000313" key="9">
    <source>
        <dbReference type="EMBL" id="QKG23004.1"/>
    </source>
</evidence>
<feature type="region of interest" description="Disordered" evidence="7">
    <location>
        <begin position="204"/>
        <end position="228"/>
    </location>
</feature>
<gene>
    <name evidence="9" type="ORF">ACTIVE_4645</name>
</gene>
<sequence length="627" mass="62674">MADWRVAGFVEQRELGRGGQGRVVLALHATSGDPVAIKYLTAGGPAAMAALRTEAQMLGRLTSPYIARLYRFVEHDRGAAIVMEAVDGASLKAVLAEHTALAPEAALLVLKGSLLGLAAAHDAGIVHRDYKPANVIVRADGLSKLIDFGIAVLAGEGSRSGTPAYMAPEQRRGEPAAPATDVYAATCVFAECVTGRRPVAGVVPTEDVPEPLRPLVSRGTAENPADRPDGAAAFVAELESAASAAYGADWEHRGLRALAAAAAVLAPLFPLAALLLPHAGTTAAASGGAAASGTAANASGAAGGAGTGAAGTAGGGAASGGAASGGAGAASGSGAGTGGGAATASGSGLGVGGKVAVAVAGAAVVAAAAGGTWYLADTGGDDPREPEAGRRATPVPVVKVAMAVQNGPAGSVVRVENGQYAKVSGLGDPALERRANAALRGPLDRIIATGRAFAASTDCQGQPVTAGTKAKIGMRGPRLVSVRYYQETDLCRQATGAPGGEVATVDLRTGRALTARDVFLPSTLTAQGVRTLRSRLKLLPIDDPFSEGCTESDVEPFKPSDFFPGNDPAVMGAKERPPYLSAFFTPGGFAVSFMTAGSSGCRLLDLGAPYAQVRDLLKPEVAALLPR</sequence>
<reference evidence="9 10" key="1">
    <citation type="submission" date="2020-05" db="EMBL/GenBank/DDBJ databases">
        <title>Actinomadura verrucosospora NRRL-B18236 (PFL_A860) Genome sequencing and assembly.</title>
        <authorList>
            <person name="Samborskyy M."/>
        </authorList>
    </citation>
    <scope>NUCLEOTIDE SEQUENCE [LARGE SCALE GENOMIC DNA]</scope>
    <source>
        <strain evidence="9 10">NRRL:B18236</strain>
    </source>
</reference>
<feature type="compositionally biased region" description="Gly residues" evidence="7">
    <location>
        <begin position="301"/>
        <end position="317"/>
    </location>
</feature>
<dbReference type="InterPro" id="IPR011009">
    <property type="entry name" value="Kinase-like_dom_sf"/>
</dbReference>
<evidence type="ECO:0000256" key="7">
    <source>
        <dbReference type="SAM" id="MobiDB-lite"/>
    </source>
</evidence>
<feature type="domain" description="Protein kinase" evidence="8">
    <location>
        <begin position="9"/>
        <end position="269"/>
    </location>
</feature>
<dbReference type="Gene3D" id="1.10.510.10">
    <property type="entry name" value="Transferase(Phosphotransferase) domain 1"/>
    <property type="match status" value="1"/>
</dbReference>
<dbReference type="Gene3D" id="3.30.200.20">
    <property type="entry name" value="Phosphorylase Kinase, domain 1"/>
    <property type="match status" value="1"/>
</dbReference>
<feature type="region of interest" description="Disordered" evidence="7">
    <location>
        <begin position="296"/>
        <end position="317"/>
    </location>
</feature>
<dbReference type="Pfam" id="PF00069">
    <property type="entry name" value="Pkinase"/>
    <property type="match status" value="1"/>
</dbReference>
<keyword evidence="4" id="KW-0547">Nucleotide-binding</keyword>
<dbReference type="EC" id="2.7.11.1" evidence="1"/>
<dbReference type="AlphaFoldDB" id="A0A7D4A0X2"/>
<evidence type="ECO:0000256" key="3">
    <source>
        <dbReference type="ARBA" id="ARBA00022679"/>
    </source>
</evidence>
<dbReference type="PANTHER" id="PTHR43289:SF6">
    <property type="entry name" value="SERINE_THREONINE-PROTEIN KINASE NEKL-3"/>
    <property type="match status" value="1"/>
</dbReference>
<dbReference type="PANTHER" id="PTHR43289">
    <property type="entry name" value="MITOGEN-ACTIVATED PROTEIN KINASE KINASE KINASE 20-RELATED"/>
    <property type="match status" value="1"/>
</dbReference>
<dbReference type="InterPro" id="IPR008271">
    <property type="entry name" value="Ser/Thr_kinase_AS"/>
</dbReference>
<dbReference type="RefSeq" id="WP_216857911.1">
    <property type="nucleotide sequence ID" value="NZ_CP053892.1"/>
</dbReference>
<dbReference type="PROSITE" id="PS00108">
    <property type="entry name" value="PROTEIN_KINASE_ST"/>
    <property type="match status" value="1"/>
</dbReference>
<evidence type="ECO:0000256" key="1">
    <source>
        <dbReference type="ARBA" id="ARBA00012513"/>
    </source>
</evidence>
<dbReference type="Proteomes" id="UP000501240">
    <property type="component" value="Chromosome"/>
</dbReference>
<dbReference type="CDD" id="cd14014">
    <property type="entry name" value="STKc_PknB_like"/>
    <property type="match status" value="1"/>
</dbReference>
<evidence type="ECO:0000259" key="8">
    <source>
        <dbReference type="PROSITE" id="PS50011"/>
    </source>
</evidence>
<evidence type="ECO:0000256" key="2">
    <source>
        <dbReference type="ARBA" id="ARBA00022527"/>
    </source>
</evidence>
<dbReference type="GO" id="GO:0005524">
    <property type="term" value="F:ATP binding"/>
    <property type="evidence" value="ECO:0007669"/>
    <property type="project" value="UniProtKB-KW"/>
</dbReference>
<evidence type="ECO:0000256" key="5">
    <source>
        <dbReference type="ARBA" id="ARBA00022777"/>
    </source>
</evidence>
<protein>
    <recommendedName>
        <fullName evidence="1">non-specific serine/threonine protein kinase</fullName>
        <ecNumber evidence="1">2.7.11.1</ecNumber>
    </recommendedName>
</protein>
<proteinExistence type="predicted"/>
<keyword evidence="10" id="KW-1185">Reference proteome</keyword>
<dbReference type="GO" id="GO:0004674">
    <property type="term" value="F:protein serine/threonine kinase activity"/>
    <property type="evidence" value="ECO:0007669"/>
    <property type="project" value="UniProtKB-KW"/>
</dbReference>
<organism evidence="9 10">
    <name type="scientific">Actinomadura verrucosospora</name>
    <dbReference type="NCBI Taxonomy" id="46165"/>
    <lineage>
        <taxon>Bacteria</taxon>
        <taxon>Bacillati</taxon>
        <taxon>Actinomycetota</taxon>
        <taxon>Actinomycetes</taxon>
        <taxon>Streptosporangiales</taxon>
        <taxon>Thermomonosporaceae</taxon>
        <taxon>Actinomadura</taxon>
    </lineage>
</organism>
<evidence type="ECO:0000256" key="6">
    <source>
        <dbReference type="ARBA" id="ARBA00022840"/>
    </source>
</evidence>